<evidence type="ECO:0000313" key="1">
    <source>
        <dbReference type="EMBL" id="CDX00709.1"/>
    </source>
</evidence>
<name>A0A098AVU1_DESHA</name>
<protein>
    <submittedName>
        <fullName evidence="1">Uncharacterized protein</fullName>
    </submittedName>
</protein>
<organism evidence="1">
    <name type="scientific">Desulfitobacterium hafniense</name>
    <name type="common">Desulfitobacterium frappieri</name>
    <dbReference type="NCBI Taxonomy" id="49338"/>
    <lineage>
        <taxon>Bacteria</taxon>
        <taxon>Bacillati</taxon>
        <taxon>Bacillota</taxon>
        <taxon>Clostridia</taxon>
        <taxon>Eubacteriales</taxon>
        <taxon>Desulfitobacteriaceae</taxon>
        <taxon>Desulfitobacterium</taxon>
    </lineage>
</organism>
<feature type="non-terminal residue" evidence="1">
    <location>
        <position position="53"/>
    </location>
</feature>
<proteinExistence type="predicted"/>
<sequence length="53" mass="6306">MRIMGYNGQHMPKKQTFALPYLNSLNEAFYEDSIRGELICLVRNSMKKRDIQR</sequence>
<reference evidence="1" key="1">
    <citation type="submission" date="2014-07" db="EMBL/GenBank/DDBJ databases">
        <authorList>
            <person name="Hornung V.Bastian."/>
        </authorList>
    </citation>
    <scope>NUCLEOTIDE SEQUENCE</scope>
    <source>
        <strain evidence="1">PCE-S</strain>
    </source>
</reference>
<dbReference type="EMBL" id="LK996017">
    <property type="protein sequence ID" value="CDX00709.1"/>
    <property type="molecule type" value="Genomic_DNA"/>
</dbReference>
<dbReference type="AlphaFoldDB" id="A0A098AVU1"/>
<gene>
    <name evidence="1" type="ORF">DPCES_0822</name>
</gene>
<accession>A0A098AVU1</accession>